<dbReference type="Proteomes" id="UP000271227">
    <property type="component" value="Unassembled WGS sequence"/>
</dbReference>
<dbReference type="AlphaFoldDB" id="A0A3M0CY52"/>
<feature type="region of interest" description="Disordered" evidence="1">
    <location>
        <begin position="1"/>
        <end position="47"/>
    </location>
</feature>
<organism evidence="2 3">
    <name type="scientific">Eilatimonas milleporae</name>
    <dbReference type="NCBI Taxonomy" id="911205"/>
    <lineage>
        <taxon>Bacteria</taxon>
        <taxon>Pseudomonadati</taxon>
        <taxon>Pseudomonadota</taxon>
        <taxon>Alphaproteobacteria</taxon>
        <taxon>Kordiimonadales</taxon>
        <taxon>Kordiimonadaceae</taxon>
        <taxon>Eilatimonas</taxon>
    </lineage>
</organism>
<keyword evidence="2" id="KW-0966">Cell projection</keyword>
<dbReference type="EMBL" id="REFR01000010">
    <property type="protein sequence ID" value="RMB08953.1"/>
    <property type="molecule type" value="Genomic_DNA"/>
</dbReference>
<keyword evidence="3" id="KW-1185">Reference proteome</keyword>
<evidence type="ECO:0000313" key="2">
    <source>
        <dbReference type="EMBL" id="RMB08953.1"/>
    </source>
</evidence>
<dbReference type="InterPro" id="IPR019704">
    <property type="entry name" value="Flagellar_assmbl_FliX_class2"/>
</dbReference>
<dbReference type="InParanoid" id="A0A3M0CY52"/>
<keyword evidence="2" id="KW-0282">Flagellum</keyword>
<dbReference type="GO" id="GO:0044781">
    <property type="term" value="P:bacterial-type flagellum organization"/>
    <property type="evidence" value="ECO:0007669"/>
    <property type="project" value="InterPro"/>
</dbReference>
<proteinExistence type="predicted"/>
<comment type="caution">
    <text evidence="2">The sequence shown here is derived from an EMBL/GenBank/DDBJ whole genome shotgun (WGS) entry which is preliminary data.</text>
</comment>
<name>A0A3M0CY52_9PROT</name>
<evidence type="ECO:0000313" key="3">
    <source>
        <dbReference type="Proteomes" id="UP000271227"/>
    </source>
</evidence>
<dbReference type="RefSeq" id="WP_121938267.1">
    <property type="nucleotide sequence ID" value="NZ_REFR01000010.1"/>
</dbReference>
<keyword evidence="2" id="KW-0969">Cilium</keyword>
<reference evidence="2 3" key="1">
    <citation type="submission" date="2018-10" db="EMBL/GenBank/DDBJ databases">
        <title>Genomic Encyclopedia of Archaeal and Bacterial Type Strains, Phase II (KMG-II): from individual species to whole genera.</title>
        <authorList>
            <person name="Goeker M."/>
        </authorList>
    </citation>
    <scope>NUCLEOTIDE SEQUENCE [LARGE SCALE GENOMIC DNA]</scope>
    <source>
        <strain evidence="2 3">DSM 25217</strain>
    </source>
</reference>
<dbReference type="Pfam" id="PF10768">
    <property type="entry name" value="FliX"/>
    <property type="match status" value="1"/>
</dbReference>
<evidence type="ECO:0000256" key="1">
    <source>
        <dbReference type="SAM" id="MobiDB-lite"/>
    </source>
</evidence>
<dbReference type="OrthoDB" id="8005693at2"/>
<accession>A0A3M0CY52</accession>
<protein>
    <submittedName>
        <fullName evidence="2">Class II flagellar assembly regulator</fullName>
    </submittedName>
</protein>
<gene>
    <name evidence="2" type="ORF">BXY39_1600</name>
</gene>
<sequence>MKITGPDRISPKSVQKAGRRRTAGSGTAFSEALGEAEQKGGSAPVSGAAPLAQLDALLSLQEVPDAAAGRSKGLRRAEDMLDVLEGIRRAILLGAIPAVQLRSLAGLARDHRTRADDTRLDDILGEIELRAEVELAKYGF</sequence>